<dbReference type="AlphaFoldDB" id="A0A1L6FGF5"/>
<dbReference type="SUPFAM" id="SSF58104">
    <property type="entry name" value="Methyl-accepting chemotaxis protein (MCP) signaling domain"/>
    <property type="match status" value="1"/>
</dbReference>
<name>A0A1L6FGF5_9RHOO</name>
<gene>
    <name evidence="4" type="ORF">Tchl_3201</name>
</gene>
<dbReference type="EMBL" id="CP018839">
    <property type="protein sequence ID" value="APR06008.1"/>
    <property type="molecule type" value="Genomic_DNA"/>
</dbReference>
<dbReference type="Gene3D" id="1.10.287.950">
    <property type="entry name" value="Methyl-accepting chemotaxis protein"/>
    <property type="match status" value="1"/>
</dbReference>
<evidence type="ECO:0000256" key="2">
    <source>
        <dbReference type="PROSITE-ProRule" id="PRU00284"/>
    </source>
</evidence>
<dbReference type="GO" id="GO:0007165">
    <property type="term" value="P:signal transduction"/>
    <property type="evidence" value="ECO:0007669"/>
    <property type="project" value="UniProtKB-KW"/>
</dbReference>
<proteinExistence type="predicted"/>
<dbReference type="KEGG" id="tcl:Tchl_3201"/>
<dbReference type="PROSITE" id="PS50111">
    <property type="entry name" value="CHEMOTAXIS_TRANSDUC_2"/>
    <property type="match status" value="1"/>
</dbReference>
<feature type="domain" description="Methyl-accepting transducer" evidence="3">
    <location>
        <begin position="55"/>
        <end position="277"/>
    </location>
</feature>
<keyword evidence="1 2" id="KW-0807">Transducer</keyword>
<evidence type="ECO:0000256" key="1">
    <source>
        <dbReference type="ARBA" id="ARBA00023224"/>
    </source>
</evidence>
<keyword evidence="5" id="KW-1185">Reference proteome</keyword>
<evidence type="ECO:0000313" key="4">
    <source>
        <dbReference type="EMBL" id="APR06008.1"/>
    </source>
</evidence>
<evidence type="ECO:0000313" key="5">
    <source>
        <dbReference type="Proteomes" id="UP000185739"/>
    </source>
</evidence>
<dbReference type="Proteomes" id="UP000185739">
    <property type="component" value="Chromosome"/>
</dbReference>
<evidence type="ECO:0000259" key="3">
    <source>
        <dbReference type="PROSITE" id="PS50111"/>
    </source>
</evidence>
<dbReference type="STRING" id="96773.Tchl_3201"/>
<sequence>MFGVGLASALLAALLALLTLVAGTWLWCAAFRPRPAADEAAGGHIAYAESLEQVAQVSLERWSGHVELSRSQMETAVGELAGAFGEILDRLGETLARSQAAAARGGEDSVVGVIADARAELDGVLAGLDAALAEKQTLSQAVERLGKVTEDLMRMAGEVGQIARHTNLLALNAAIEAARAGEVGRGFAVVASEVRTLSNESAATGERIREKVELAHAAMAEAQAAAARMAERDVILVDESQAAIGRVLERFDRVGSAMEQSAQALERNGAEVQQRVEGVIVHLQFQDRVSQILSAVGVDMARLAGRVAEDESRRRRGELPAPIDAAAWVAELERTYTTLEQHGRKGAPAKAAAGGEITFF</sequence>
<accession>A0A1L6FGF5</accession>
<dbReference type="InterPro" id="IPR004089">
    <property type="entry name" value="MCPsignal_dom"/>
</dbReference>
<reference evidence="4 5" key="1">
    <citation type="submission" date="2016-12" db="EMBL/GenBank/DDBJ databases">
        <title>Complete genome sequence of Thauera chlorobenzoica, a Betaproteobacterium degrading haloaromatics anaerobically to CO2 and halides.</title>
        <authorList>
            <person name="Goris T."/>
            <person name="Mergelsberg M."/>
            <person name="Boll M."/>
        </authorList>
    </citation>
    <scope>NUCLEOTIDE SEQUENCE [LARGE SCALE GENOMIC DNA]</scope>
    <source>
        <strain evidence="4 5">3CB1</strain>
    </source>
</reference>
<organism evidence="4 5">
    <name type="scientific">Thauera chlorobenzoica</name>
    <dbReference type="NCBI Taxonomy" id="96773"/>
    <lineage>
        <taxon>Bacteria</taxon>
        <taxon>Pseudomonadati</taxon>
        <taxon>Pseudomonadota</taxon>
        <taxon>Betaproteobacteria</taxon>
        <taxon>Rhodocyclales</taxon>
        <taxon>Zoogloeaceae</taxon>
        <taxon>Thauera</taxon>
    </lineage>
</organism>
<protein>
    <submittedName>
        <fullName evidence="4">Methyl-accepting chemotaxis protein</fullName>
    </submittedName>
</protein>
<dbReference type="GO" id="GO:0016020">
    <property type="term" value="C:membrane"/>
    <property type="evidence" value="ECO:0007669"/>
    <property type="project" value="InterPro"/>
</dbReference>
<dbReference type="PANTHER" id="PTHR32089:SF112">
    <property type="entry name" value="LYSOZYME-LIKE PROTEIN-RELATED"/>
    <property type="match status" value="1"/>
</dbReference>
<dbReference type="SMART" id="SM00283">
    <property type="entry name" value="MA"/>
    <property type="match status" value="1"/>
</dbReference>
<dbReference type="Pfam" id="PF00015">
    <property type="entry name" value="MCPsignal"/>
    <property type="match status" value="1"/>
</dbReference>
<dbReference type="PANTHER" id="PTHR32089">
    <property type="entry name" value="METHYL-ACCEPTING CHEMOTAXIS PROTEIN MCPB"/>
    <property type="match status" value="1"/>
</dbReference>